<dbReference type="STRING" id="1094466.KQS_09595"/>
<dbReference type="PANTHER" id="PTHR28259:SF1">
    <property type="entry name" value="FLUORIDE EXPORT PROTEIN 1-RELATED"/>
    <property type="match status" value="1"/>
</dbReference>
<keyword evidence="4 11" id="KW-0812">Transmembrane</keyword>
<evidence type="ECO:0000256" key="7">
    <source>
        <dbReference type="ARBA" id="ARBA00023136"/>
    </source>
</evidence>
<dbReference type="AlphaFoldDB" id="H8XUS4"/>
<dbReference type="EMBL" id="HE774682">
    <property type="protein sequence ID" value="CCG53852.1"/>
    <property type="molecule type" value="Genomic_DNA"/>
</dbReference>
<evidence type="ECO:0000256" key="8">
    <source>
        <dbReference type="ARBA" id="ARBA00023303"/>
    </source>
</evidence>
<evidence type="ECO:0000256" key="1">
    <source>
        <dbReference type="ARBA" id="ARBA00004651"/>
    </source>
</evidence>
<keyword evidence="3 11" id="KW-0997">Cell inner membrane</keyword>
<evidence type="ECO:0000256" key="4">
    <source>
        <dbReference type="ARBA" id="ARBA00022692"/>
    </source>
</evidence>
<evidence type="ECO:0000256" key="5">
    <source>
        <dbReference type="ARBA" id="ARBA00022989"/>
    </source>
</evidence>
<keyword evidence="13" id="KW-1185">Reference proteome</keyword>
<reference evidence="12 13" key="1">
    <citation type="journal article" date="2012" name="J. Bacteriol.">
        <title>Complete Genome Sequence of Flavobacterium indicum GPSTA100-9T, Isolated from Warm Spring Water.</title>
        <authorList>
            <person name="Barbier P."/>
            <person name="Houel A."/>
            <person name="Loux V."/>
            <person name="Poulain J."/>
            <person name="Bernardet J.F."/>
            <person name="Touchon M."/>
            <person name="Duchaud E."/>
        </authorList>
    </citation>
    <scope>NUCLEOTIDE SEQUENCE [LARGE SCALE GENOMIC DNA]</scope>
    <source>
        <strain evidence="13">DSM 17447 / CIP 109464 / GPTSA100-9</strain>
    </source>
</reference>
<dbReference type="Proteomes" id="UP000007599">
    <property type="component" value="Chromosome I"/>
</dbReference>
<keyword evidence="11" id="KW-0813">Transport</keyword>
<comment type="subcellular location">
    <subcellularLocation>
        <location evidence="11">Cell inner membrane</location>
        <topology evidence="11">Multi-pass membrane protein</topology>
    </subcellularLocation>
    <subcellularLocation>
        <location evidence="1">Cell membrane</location>
        <topology evidence="1">Multi-pass membrane protein</topology>
    </subcellularLocation>
</comment>
<keyword evidence="8 11" id="KW-0407">Ion channel</keyword>
<gene>
    <name evidence="11 12" type="primary">crcB</name>
    <name evidence="11" type="synonym">fluC</name>
    <name evidence="12" type="ordered locus">KQS_09595</name>
</gene>
<accession>H8XUS4</accession>
<comment type="function">
    <text evidence="11">Fluoride-specific ion channel. Important for reducing fluoride concentration in the cell, thus reducing its toxicity.</text>
</comment>
<dbReference type="NCBIfam" id="NF010791">
    <property type="entry name" value="PRK14195.1"/>
    <property type="match status" value="1"/>
</dbReference>
<keyword evidence="6 11" id="KW-0406">Ion transport</keyword>
<comment type="similarity">
    <text evidence="9 11">Belongs to the fluoride channel Fluc/FEX (TC 1.A.43) family.</text>
</comment>
<evidence type="ECO:0000256" key="11">
    <source>
        <dbReference type="HAMAP-Rule" id="MF_00454"/>
    </source>
</evidence>
<dbReference type="GO" id="GO:0062054">
    <property type="term" value="F:fluoride channel activity"/>
    <property type="evidence" value="ECO:0007669"/>
    <property type="project" value="UniProtKB-UniRule"/>
</dbReference>
<feature type="transmembrane region" description="Helical" evidence="11">
    <location>
        <begin position="68"/>
        <end position="86"/>
    </location>
</feature>
<comment type="catalytic activity">
    <reaction evidence="10">
        <text>fluoride(in) = fluoride(out)</text>
        <dbReference type="Rhea" id="RHEA:76159"/>
        <dbReference type="ChEBI" id="CHEBI:17051"/>
    </reaction>
    <physiologicalReaction direction="left-to-right" evidence="10">
        <dbReference type="Rhea" id="RHEA:76160"/>
    </physiologicalReaction>
</comment>
<dbReference type="GO" id="GO:0005886">
    <property type="term" value="C:plasma membrane"/>
    <property type="evidence" value="ECO:0007669"/>
    <property type="project" value="UniProtKB-SubCell"/>
</dbReference>
<keyword evidence="2 11" id="KW-1003">Cell membrane</keyword>
<dbReference type="PANTHER" id="PTHR28259">
    <property type="entry name" value="FLUORIDE EXPORT PROTEIN 1-RELATED"/>
    <property type="match status" value="1"/>
</dbReference>
<comment type="activity regulation">
    <text evidence="11">Na(+) is not transported, but it plays an essential structural role and its presence is essential for fluoride channel function.</text>
</comment>
<sequence>MIKNILLVAIGGAFGSVARYFLSSIFSKAQQNSFPWPTFIANILGCLIIGLLFGYIQKNQVQNETLKLVLMTGFCGGFTTFSTFSLENIQFIQNQNYSTAIIYTLSSILLGLGAIILGIKLVNS</sequence>
<dbReference type="OrthoDB" id="9815830at2"/>
<dbReference type="HOGENOM" id="CLU_114342_2_3_10"/>
<feature type="transmembrane region" description="Helical" evidence="11">
    <location>
        <begin position="5"/>
        <end position="22"/>
    </location>
</feature>
<name>H8XUS4_FLAIG</name>
<dbReference type="PATRIC" id="fig|1094466.5.peg.1886"/>
<dbReference type="GO" id="GO:0046872">
    <property type="term" value="F:metal ion binding"/>
    <property type="evidence" value="ECO:0007669"/>
    <property type="project" value="UniProtKB-KW"/>
</dbReference>
<dbReference type="eggNOG" id="COG0239">
    <property type="taxonomic scope" value="Bacteria"/>
</dbReference>
<evidence type="ECO:0000256" key="6">
    <source>
        <dbReference type="ARBA" id="ARBA00023065"/>
    </source>
</evidence>
<evidence type="ECO:0000313" key="13">
    <source>
        <dbReference type="Proteomes" id="UP000007599"/>
    </source>
</evidence>
<evidence type="ECO:0000256" key="2">
    <source>
        <dbReference type="ARBA" id="ARBA00022475"/>
    </source>
</evidence>
<keyword evidence="11" id="KW-0915">Sodium</keyword>
<evidence type="ECO:0000256" key="3">
    <source>
        <dbReference type="ARBA" id="ARBA00022519"/>
    </source>
</evidence>
<keyword evidence="11" id="KW-0479">Metal-binding</keyword>
<reference evidence="13" key="2">
    <citation type="submission" date="2012-03" db="EMBL/GenBank/DDBJ databases">
        <title>Complete genome sequence of Flavobacterium indicum GPTSA100-9T, isolated from warm spring water.</title>
        <authorList>
            <person name="Barbier P."/>
            <person name="Houel A."/>
            <person name="Loux V."/>
            <person name="Poulain J."/>
            <person name="Bernardet J.-F."/>
            <person name="Touchon M."/>
            <person name="Duchaud E."/>
        </authorList>
    </citation>
    <scope>NUCLEOTIDE SEQUENCE [LARGE SCALE GENOMIC DNA]</scope>
    <source>
        <strain evidence="13">DSM 17447 / CIP 109464 / GPTSA100-9</strain>
    </source>
</reference>
<organism evidence="12 13">
    <name type="scientific">Flavobacterium indicum (strain DSM 17447 / CIP 109464 / GPTSA100-9)</name>
    <dbReference type="NCBI Taxonomy" id="1094466"/>
    <lineage>
        <taxon>Bacteria</taxon>
        <taxon>Pseudomonadati</taxon>
        <taxon>Bacteroidota</taxon>
        <taxon>Flavobacteriia</taxon>
        <taxon>Flavobacteriales</taxon>
        <taxon>Flavobacteriaceae</taxon>
        <taxon>Flavobacterium</taxon>
    </lineage>
</organism>
<dbReference type="HAMAP" id="MF_00454">
    <property type="entry name" value="FluC"/>
    <property type="match status" value="1"/>
</dbReference>
<dbReference type="InterPro" id="IPR003691">
    <property type="entry name" value="FluC"/>
</dbReference>
<keyword evidence="7 11" id="KW-0472">Membrane</keyword>
<dbReference type="NCBIfam" id="TIGR00494">
    <property type="entry name" value="crcB"/>
    <property type="match status" value="1"/>
</dbReference>
<evidence type="ECO:0000313" key="12">
    <source>
        <dbReference type="EMBL" id="CCG53852.1"/>
    </source>
</evidence>
<keyword evidence="5 11" id="KW-1133">Transmembrane helix</keyword>
<evidence type="ECO:0000256" key="9">
    <source>
        <dbReference type="ARBA" id="ARBA00035120"/>
    </source>
</evidence>
<dbReference type="Pfam" id="PF02537">
    <property type="entry name" value="CRCB"/>
    <property type="match status" value="1"/>
</dbReference>
<feature type="transmembrane region" description="Helical" evidence="11">
    <location>
        <begin position="101"/>
        <end position="122"/>
    </location>
</feature>
<dbReference type="KEGG" id="fin:KQS_09595"/>
<feature type="transmembrane region" description="Helical" evidence="11">
    <location>
        <begin position="34"/>
        <end position="56"/>
    </location>
</feature>
<feature type="binding site" evidence="11">
    <location>
        <position position="79"/>
    </location>
    <ligand>
        <name>Na(+)</name>
        <dbReference type="ChEBI" id="CHEBI:29101"/>
        <note>structural</note>
    </ligand>
</feature>
<evidence type="ECO:0000256" key="10">
    <source>
        <dbReference type="ARBA" id="ARBA00035585"/>
    </source>
</evidence>
<feature type="binding site" evidence="11">
    <location>
        <position position="76"/>
    </location>
    <ligand>
        <name>Na(+)</name>
        <dbReference type="ChEBI" id="CHEBI:29101"/>
        <note>structural</note>
    </ligand>
</feature>
<dbReference type="GO" id="GO:0140114">
    <property type="term" value="P:cellular detoxification of fluoride"/>
    <property type="evidence" value="ECO:0007669"/>
    <property type="project" value="UniProtKB-UniRule"/>
</dbReference>
<protein>
    <recommendedName>
        <fullName evidence="11">Fluoride-specific ion channel FluC</fullName>
    </recommendedName>
</protein>
<proteinExistence type="inferred from homology"/>
<dbReference type="RefSeq" id="WP_014388971.1">
    <property type="nucleotide sequence ID" value="NC_017025.1"/>
</dbReference>